<feature type="transmembrane region" description="Helical" evidence="1">
    <location>
        <begin position="164"/>
        <end position="182"/>
    </location>
</feature>
<feature type="domain" description="EamA" evidence="2">
    <location>
        <begin position="160"/>
        <end position="291"/>
    </location>
</feature>
<feature type="transmembrane region" description="Helical" evidence="1">
    <location>
        <begin position="278"/>
        <end position="297"/>
    </location>
</feature>
<keyword evidence="1" id="KW-1133">Transmembrane helix</keyword>
<keyword evidence="4" id="KW-1185">Reference proteome</keyword>
<proteinExistence type="predicted"/>
<gene>
    <name evidence="3" type="ORF">MBO_01955</name>
</gene>
<dbReference type="AlphaFoldDB" id="A0A066UP31"/>
<dbReference type="eggNOG" id="COG0697">
    <property type="taxonomic scope" value="Bacteria"/>
</dbReference>
<feature type="transmembrane region" description="Helical" evidence="1">
    <location>
        <begin position="49"/>
        <end position="66"/>
    </location>
</feature>
<feature type="transmembrane region" description="Helical" evidence="1">
    <location>
        <begin position="20"/>
        <end position="43"/>
    </location>
</feature>
<dbReference type="Proteomes" id="UP000035860">
    <property type="component" value="Unassembled WGS sequence"/>
</dbReference>
<feature type="domain" description="EamA" evidence="2">
    <location>
        <begin position="17"/>
        <end position="147"/>
    </location>
</feature>
<sequence length="300" mass="33012">MLRPSHSFNQLSQRTQGYLLVLLTMCVWGSFSLLSRVTVAWQISPWDVIAMRFAFSALILLPVIHHQKDWQFLWSRRSVVLALMGGAGYSCLVYTAFALAPVVHGAVFLNGMIPVATALLLWAFFRVKPDHNTKIALGIIIMTLLAMTTMIMTGAYHFNTGDAIFVACAFCWAGFSVLLREWQLTPWQAMCSTVFWSAIIYLPIYAFFIGFSSPNASIIHLGIQGIFHSVLVMIVATVTYAMAVARLGAFQAGGLSSLAPFMSALLAVPLLGEPLSTVMVLGLIGMGLGTVQPWRWLNRS</sequence>
<evidence type="ECO:0000259" key="2">
    <source>
        <dbReference type="Pfam" id="PF00892"/>
    </source>
</evidence>
<feature type="transmembrane region" description="Helical" evidence="1">
    <location>
        <begin position="194"/>
        <end position="212"/>
    </location>
</feature>
<dbReference type="Pfam" id="PF00892">
    <property type="entry name" value="EamA"/>
    <property type="match status" value="2"/>
</dbReference>
<keyword evidence="1" id="KW-0812">Transmembrane</keyword>
<dbReference type="InterPro" id="IPR037185">
    <property type="entry name" value="EmrE-like"/>
</dbReference>
<dbReference type="EMBL" id="AOMT01000005">
    <property type="protein sequence ID" value="KDN25919.1"/>
    <property type="molecule type" value="Genomic_DNA"/>
</dbReference>
<feature type="transmembrane region" description="Helical" evidence="1">
    <location>
        <begin position="137"/>
        <end position="158"/>
    </location>
</feature>
<protein>
    <recommendedName>
        <fullName evidence="2">EamA domain-containing protein</fullName>
    </recommendedName>
</protein>
<feature type="transmembrane region" description="Helical" evidence="1">
    <location>
        <begin position="252"/>
        <end position="272"/>
    </location>
</feature>
<comment type="caution">
    <text evidence="3">The sequence shown here is derived from an EMBL/GenBank/DDBJ whole genome shotgun (WGS) entry which is preliminary data.</text>
</comment>
<accession>A0A066UP31</accession>
<dbReference type="RefSeq" id="WP_036362598.1">
    <property type="nucleotide sequence ID" value="NZ_AOMT01000005.1"/>
</dbReference>
<dbReference type="GO" id="GO:0016020">
    <property type="term" value="C:membrane"/>
    <property type="evidence" value="ECO:0007669"/>
    <property type="project" value="InterPro"/>
</dbReference>
<feature type="transmembrane region" description="Helical" evidence="1">
    <location>
        <begin position="78"/>
        <end position="100"/>
    </location>
</feature>
<evidence type="ECO:0000313" key="4">
    <source>
        <dbReference type="Proteomes" id="UP000035860"/>
    </source>
</evidence>
<dbReference type="InterPro" id="IPR000620">
    <property type="entry name" value="EamA_dom"/>
</dbReference>
<feature type="transmembrane region" description="Helical" evidence="1">
    <location>
        <begin position="106"/>
        <end position="125"/>
    </location>
</feature>
<feature type="transmembrane region" description="Helical" evidence="1">
    <location>
        <begin position="218"/>
        <end position="240"/>
    </location>
</feature>
<organism evidence="3 4">
    <name type="scientific">Moraxella bovoculi 237</name>
    <dbReference type="NCBI Taxonomy" id="743974"/>
    <lineage>
        <taxon>Bacteria</taxon>
        <taxon>Pseudomonadati</taxon>
        <taxon>Pseudomonadota</taxon>
        <taxon>Gammaproteobacteria</taxon>
        <taxon>Moraxellales</taxon>
        <taxon>Moraxellaceae</taxon>
        <taxon>Moraxella</taxon>
    </lineage>
</organism>
<keyword evidence="1" id="KW-0472">Membrane</keyword>
<dbReference type="SUPFAM" id="SSF103481">
    <property type="entry name" value="Multidrug resistance efflux transporter EmrE"/>
    <property type="match status" value="1"/>
</dbReference>
<dbReference type="OrthoDB" id="8162550at2"/>
<evidence type="ECO:0000313" key="3">
    <source>
        <dbReference type="EMBL" id="KDN25919.1"/>
    </source>
</evidence>
<name>A0A066UP31_9GAMM</name>
<reference evidence="3 4" key="1">
    <citation type="journal article" date="2014" name="Genome Announc.">
        <title>Draft Genome Sequence of Moraxella bovoculi Strain 237T (ATCC BAA-1259T) Isolated from a Calf with Infectious Bovine Keratoconjunctivitis.</title>
        <authorList>
            <person name="Calcutt M.J."/>
            <person name="Foecking M.F."/>
            <person name="Martin N.T."/>
            <person name="Mhlanga-Mutangadura T."/>
            <person name="Reilly T.J."/>
        </authorList>
    </citation>
    <scope>NUCLEOTIDE SEQUENCE [LARGE SCALE GENOMIC DNA]</scope>
    <source>
        <strain evidence="3 4">237</strain>
    </source>
</reference>
<evidence type="ECO:0000256" key="1">
    <source>
        <dbReference type="SAM" id="Phobius"/>
    </source>
</evidence>